<reference evidence="1" key="1">
    <citation type="submission" date="2020-02" db="EMBL/GenBank/DDBJ databases">
        <authorList>
            <person name="Meier V. D."/>
        </authorList>
    </citation>
    <scope>NUCLEOTIDE SEQUENCE</scope>
    <source>
        <strain evidence="1">AVDCRST_MAG71</strain>
    </source>
</reference>
<name>A0A6J4LW14_9GAMM</name>
<dbReference type="EMBL" id="CADCUA010000538">
    <property type="protein sequence ID" value="CAA9342857.1"/>
    <property type="molecule type" value="Genomic_DNA"/>
</dbReference>
<evidence type="ECO:0000313" key="1">
    <source>
        <dbReference type="EMBL" id="CAA9342857.1"/>
    </source>
</evidence>
<protein>
    <submittedName>
        <fullName evidence="1">Uncharacterized protein</fullName>
    </submittedName>
</protein>
<accession>A0A6J4LW14</accession>
<dbReference type="AlphaFoldDB" id="A0A6J4LW14"/>
<gene>
    <name evidence="1" type="ORF">AVDCRST_MAG71-2346</name>
</gene>
<proteinExistence type="predicted"/>
<organism evidence="1">
    <name type="scientific">uncultured Lysobacter sp</name>
    <dbReference type="NCBI Taxonomy" id="271060"/>
    <lineage>
        <taxon>Bacteria</taxon>
        <taxon>Pseudomonadati</taxon>
        <taxon>Pseudomonadota</taxon>
        <taxon>Gammaproteobacteria</taxon>
        <taxon>Lysobacterales</taxon>
        <taxon>Lysobacteraceae</taxon>
        <taxon>Lysobacter</taxon>
        <taxon>environmental samples</taxon>
    </lineage>
</organism>
<sequence>MAGLEAAFAPMLVALTAPDRRRIVKMGEGSEVFCRRAYMVMRDNEALLSRSIDLDEMERDLATHDALAKRRVRLDRLIEKMTDTDIAAGSDAMATALAGYAFLKVTGTAEGLHGLRRGLGKRFAITRIRDGAEAEAENDAA</sequence>